<dbReference type="AlphaFoldDB" id="A0A093V6F4"/>
<gene>
    <name evidence="1" type="ORF">GQ26_0141740</name>
</gene>
<name>A0A093V6F4_TALMA</name>
<protein>
    <submittedName>
        <fullName evidence="1">Uncharacterized protein</fullName>
    </submittedName>
</protein>
<accession>A0A093V6F4</accession>
<evidence type="ECO:0000313" key="1">
    <source>
        <dbReference type="EMBL" id="KFX47775.1"/>
    </source>
</evidence>
<proteinExistence type="predicted"/>
<dbReference type="EMBL" id="JPOX01000014">
    <property type="protein sequence ID" value="KFX47775.1"/>
    <property type="molecule type" value="Genomic_DNA"/>
</dbReference>
<sequence length="57" mass="6784">MAVRREKRRIIERGKKENIIDTELRKGGKEDTRNKYSKAAKYFAVWCVPTRNDDKIT</sequence>
<dbReference type="HOGENOM" id="CLU_2998069_0_0_1"/>
<comment type="caution">
    <text evidence="1">The sequence shown here is derived from an EMBL/GenBank/DDBJ whole genome shotgun (WGS) entry which is preliminary data.</text>
</comment>
<organism evidence="1">
    <name type="scientific">Talaromyces marneffei PM1</name>
    <dbReference type="NCBI Taxonomy" id="1077442"/>
    <lineage>
        <taxon>Eukaryota</taxon>
        <taxon>Fungi</taxon>
        <taxon>Dikarya</taxon>
        <taxon>Ascomycota</taxon>
        <taxon>Pezizomycotina</taxon>
        <taxon>Eurotiomycetes</taxon>
        <taxon>Eurotiomycetidae</taxon>
        <taxon>Eurotiales</taxon>
        <taxon>Trichocomaceae</taxon>
        <taxon>Talaromyces</taxon>
        <taxon>Talaromyces sect. Talaromyces</taxon>
    </lineage>
</organism>
<reference evidence="1" key="1">
    <citation type="journal article" date="2014" name="PLoS Genet.">
        <title>Signature Gene Expression Reveals Novel Clues to the Molecular Mechanisms of Dimorphic Transition in Penicillium marneffei.</title>
        <authorList>
            <person name="Yang E."/>
            <person name="Wang G."/>
            <person name="Cai J."/>
            <person name="Woo P.C."/>
            <person name="Lau S.K."/>
            <person name="Yuen K.-Y."/>
            <person name="Chow W.-N."/>
            <person name="Lin X."/>
        </authorList>
    </citation>
    <scope>NUCLEOTIDE SEQUENCE [LARGE SCALE GENOMIC DNA]</scope>
    <source>
        <strain evidence="1">PM1</strain>
    </source>
</reference>